<proteinExistence type="predicted"/>
<gene>
    <name evidence="6" type="ORF">JFQ69_15885</name>
</gene>
<dbReference type="SUPFAM" id="SSF56059">
    <property type="entry name" value="Glutathione synthetase ATP-binding domain-like"/>
    <property type="match status" value="1"/>
</dbReference>
<organism evidence="6 7">
    <name type="scientific">Proteus penneri</name>
    <dbReference type="NCBI Taxonomy" id="102862"/>
    <lineage>
        <taxon>Bacteria</taxon>
        <taxon>Pseudomonadati</taxon>
        <taxon>Pseudomonadota</taxon>
        <taxon>Gammaproteobacteria</taxon>
        <taxon>Enterobacterales</taxon>
        <taxon>Morganellaceae</taxon>
        <taxon>Proteus</taxon>
    </lineage>
</organism>
<dbReference type="InterPro" id="IPR052032">
    <property type="entry name" value="ATP-dep_AA_Ligase"/>
</dbReference>
<dbReference type="PANTHER" id="PTHR43585:SF2">
    <property type="entry name" value="ATP-GRASP ENZYME FSQD"/>
    <property type="match status" value="1"/>
</dbReference>
<keyword evidence="2 4" id="KW-0547">Nucleotide-binding</keyword>
<evidence type="ECO:0000313" key="7">
    <source>
        <dbReference type="Proteomes" id="UP000619976"/>
    </source>
</evidence>
<sequence>MNDKYVLIVDPFSSGAIFANRVKELYGYNVIALITNNNLPPTIVSTFKEEDYSAVFNYASHEEAAQQIELALGRAPDFIICGSEPGVLIFDLLCHRWNLLPNLFKLSQARRDKYLMQKQLMLDGIRYIPHYRSGQLSKILTWCEENPFKEYVIKPVCSFGTEGVFFCKNTAEIKNAFNLLINTFDYSGNKNKELLIEQKINGIEYVVDAVSSNGVHFIVNIFKYLKQKVNGIPIYHQMVTEPVNLFPELVDYTKSVLTSLGIKNGTSHNEIIMSSNGPVLIESGARMHGGLGPSLVERCNSHSLIDMSLLVRIAPHQFTDAICTSPVLQRYAVEYFLCAPNQGHIKEINIEKQCSTLKSYGFTICKYKPNDYLQKTTDLVTSYGRIVLFNEEYLALSTDVQVVADLEKKGALISII</sequence>
<dbReference type="InterPro" id="IPR011761">
    <property type="entry name" value="ATP-grasp"/>
</dbReference>
<keyword evidence="1" id="KW-0436">Ligase</keyword>
<evidence type="ECO:0000256" key="4">
    <source>
        <dbReference type="PROSITE-ProRule" id="PRU00409"/>
    </source>
</evidence>
<evidence type="ECO:0000259" key="5">
    <source>
        <dbReference type="PROSITE" id="PS50975"/>
    </source>
</evidence>
<accession>A0ABS0W750</accession>
<evidence type="ECO:0000256" key="3">
    <source>
        <dbReference type="ARBA" id="ARBA00022840"/>
    </source>
</evidence>
<evidence type="ECO:0000256" key="2">
    <source>
        <dbReference type="ARBA" id="ARBA00022741"/>
    </source>
</evidence>
<keyword evidence="3 4" id="KW-0067">ATP-binding</keyword>
<keyword evidence="7" id="KW-1185">Reference proteome</keyword>
<dbReference type="Gene3D" id="3.30.470.20">
    <property type="entry name" value="ATP-grasp fold, B domain"/>
    <property type="match status" value="1"/>
</dbReference>
<reference evidence="6 7" key="1">
    <citation type="submission" date="2020-12" db="EMBL/GenBank/DDBJ databases">
        <title>Enhanced detection system for hospital associated transmission using whole genome sequencing surveillance.</title>
        <authorList>
            <person name="Harrison L.H."/>
            <person name="Van Tyne D."/>
            <person name="Marsh J.W."/>
            <person name="Griffith M.P."/>
            <person name="Snyder D.J."/>
            <person name="Cooper V.S."/>
            <person name="Mustapha M."/>
        </authorList>
    </citation>
    <scope>NUCLEOTIDE SEQUENCE [LARGE SCALE GENOMIC DNA]</scope>
    <source>
        <strain evidence="6 7">PR00195</strain>
    </source>
</reference>
<dbReference type="RefSeq" id="WP_109399649.1">
    <property type="nucleotide sequence ID" value="NZ_CAXOKO010000005.1"/>
</dbReference>
<evidence type="ECO:0000313" key="6">
    <source>
        <dbReference type="EMBL" id="MBJ2119141.1"/>
    </source>
</evidence>
<dbReference type="GeneID" id="76525098"/>
<name>A0ABS0W750_9GAMM</name>
<dbReference type="PANTHER" id="PTHR43585">
    <property type="entry name" value="FUMIPYRROLE BIOSYNTHESIS PROTEIN C"/>
    <property type="match status" value="1"/>
</dbReference>
<feature type="domain" description="ATP-grasp" evidence="5">
    <location>
        <begin position="117"/>
        <end position="313"/>
    </location>
</feature>
<comment type="caution">
    <text evidence="6">The sequence shown here is derived from an EMBL/GenBank/DDBJ whole genome shotgun (WGS) entry which is preliminary data.</text>
</comment>
<dbReference type="PROSITE" id="PS50975">
    <property type="entry name" value="ATP_GRASP"/>
    <property type="match status" value="1"/>
</dbReference>
<dbReference type="EMBL" id="JAEKCB010000009">
    <property type="protein sequence ID" value="MBJ2119141.1"/>
    <property type="molecule type" value="Genomic_DNA"/>
</dbReference>
<protein>
    <submittedName>
        <fullName evidence="6">ATP-grasp domain-containing protein</fullName>
    </submittedName>
</protein>
<dbReference type="Proteomes" id="UP000619976">
    <property type="component" value="Unassembled WGS sequence"/>
</dbReference>
<dbReference type="Pfam" id="PF13535">
    <property type="entry name" value="ATP-grasp_4"/>
    <property type="match status" value="1"/>
</dbReference>
<evidence type="ECO:0000256" key="1">
    <source>
        <dbReference type="ARBA" id="ARBA00022598"/>
    </source>
</evidence>